<comment type="caution">
    <text evidence="5">The sequence shown here is derived from an EMBL/GenBank/DDBJ whole genome shotgun (WGS) entry which is preliminary data.</text>
</comment>
<reference evidence="6" key="1">
    <citation type="submission" date="2015-11" db="EMBL/GenBank/DDBJ databases">
        <title>Draft Genome Sequence of the Radioresistant Bacterium Deinococcus grandis, Isolated from Freshwater Fish in Japan.</title>
        <authorList>
            <person name="Satoh K."/>
            <person name="Onodera T."/>
            <person name="Omoso K."/>
            <person name="Takeda-Yano K."/>
            <person name="Katayama T."/>
            <person name="Oono Y."/>
            <person name="Narumi I."/>
        </authorList>
    </citation>
    <scope>NUCLEOTIDE SEQUENCE [LARGE SCALE GENOMIC DNA]</scope>
    <source>
        <strain evidence="6">ATCC 43672</strain>
    </source>
</reference>
<dbReference type="PANTHER" id="PTHR43788">
    <property type="entry name" value="DNA2/NAM7 HELICASE FAMILY MEMBER"/>
    <property type="match status" value="1"/>
</dbReference>
<evidence type="ECO:0000256" key="1">
    <source>
        <dbReference type="ARBA" id="ARBA00022741"/>
    </source>
</evidence>
<dbReference type="CDD" id="cd18809">
    <property type="entry name" value="SF1_C_RecD"/>
    <property type="match status" value="1"/>
</dbReference>
<name>A0A100HHE8_9DEIO</name>
<dbReference type="Pfam" id="PF13538">
    <property type="entry name" value="UvrD_C_2"/>
    <property type="match status" value="1"/>
</dbReference>
<organism evidence="5 6">
    <name type="scientific">Deinococcus grandis</name>
    <dbReference type="NCBI Taxonomy" id="57498"/>
    <lineage>
        <taxon>Bacteria</taxon>
        <taxon>Thermotogati</taxon>
        <taxon>Deinococcota</taxon>
        <taxon>Deinococci</taxon>
        <taxon>Deinococcales</taxon>
        <taxon>Deinococcaceae</taxon>
        <taxon>Deinococcus</taxon>
    </lineage>
</organism>
<keyword evidence="1" id="KW-0547">Nucleotide-binding</keyword>
<keyword evidence="6" id="KW-1185">Reference proteome</keyword>
<gene>
    <name evidence="5" type="ORF">DEIGR_100812</name>
</gene>
<dbReference type="EMBL" id="BCMS01000001">
    <property type="protein sequence ID" value="GAQ20784.1"/>
    <property type="molecule type" value="Genomic_DNA"/>
</dbReference>
<evidence type="ECO:0000313" key="5">
    <source>
        <dbReference type="EMBL" id="GAQ20784.1"/>
    </source>
</evidence>
<evidence type="ECO:0000259" key="4">
    <source>
        <dbReference type="Pfam" id="PF14490"/>
    </source>
</evidence>
<dbReference type="InterPro" id="IPR027417">
    <property type="entry name" value="P-loop_NTPase"/>
</dbReference>
<keyword evidence="2" id="KW-0067">ATP-binding</keyword>
<dbReference type="Gene3D" id="3.40.50.300">
    <property type="entry name" value="P-loop containing nucleotide triphosphate hydrolases"/>
    <property type="match status" value="2"/>
</dbReference>
<dbReference type="Proteomes" id="UP000056209">
    <property type="component" value="Unassembled WGS sequence"/>
</dbReference>
<evidence type="ECO:0000259" key="3">
    <source>
        <dbReference type="Pfam" id="PF13538"/>
    </source>
</evidence>
<evidence type="ECO:0008006" key="7">
    <source>
        <dbReference type="Google" id="ProtNLM"/>
    </source>
</evidence>
<evidence type="ECO:0000313" key="6">
    <source>
        <dbReference type="Proteomes" id="UP000056209"/>
    </source>
</evidence>
<evidence type="ECO:0000256" key="2">
    <source>
        <dbReference type="ARBA" id="ARBA00022840"/>
    </source>
</evidence>
<feature type="domain" description="ATP-dependent RecD2 DNA helicase-like helix-hairpin-helix" evidence="4">
    <location>
        <begin position="24"/>
        <end position="96"/>
    </location>
</feature>
<protein>
    <recommendedName>
        <fullName evidence="7">AAA family ATPase</fullName>
    </recommendedName>
</protein>
<dbReference type="AlphaFoldDB" id="A0A100HHE8"/>
<dbReference type="GO" id="GO:0005524">
    <property type="term" value="F:ATP binding"/>
    <property type="evidence" value="ECO:0007669"/>
    <property type="project" value="UniProtKB-KW"/>
</dbReference>
<dbReference type="CDD" id="cd17933">
    <property type="entry name" value="DEXSc_RecD-like"/>
    <property type="match status" value="1"/>
</dbReference>
<dbReference type="Gene3D" id="2.30.30.940">
    <property type="match status" value="1"/>
</dbReference>
<dbReference type="Pfam" id="PF13604">
    <property type="entry name" value="AAA_30"/>
    <property type="match status" value="1"/>
</dbReference>
<dbReference type="RefSeq" id="WP_153013617.1">
    <property type="nucleotide sequence ID" value="NZ_BCMS01000001.1"/>
</dbReference>
<dbReference type="InterPro" id="IPR050534">
    <property type="entry name" value="Coronavir_polyprotein_1ab"/>
</dbReference>
<dbReference type="InterPro" id="IPR027785">
    <property type="entry name" value="UvrD-like_helicase_C"/>
</dbReference>
<feature type="domain" description="UvrD-like helicase C-terminal" evidence="3">
    <location>
        <begin position="515"/>
        <end position="562"/>
    </location>
</feature>
<accession>A0A100HHE8</accession>
<dbReference type="SUPFAM" id="SSF52540">
    <property type="entry name" value="P-loop containing nucleoside triphosphate hydrolases"/>
    <property type="match status" value="1"/>
</dbReference>
<sequence length="709" mass="78509">MLKQQPGSLWFRSDPHQAIRELPGVGSRLAPRIIEDLGDGDAHEALVMIERNPYNLMQVDGFGFKKADKIALAQFNLGSEDPRRHEAGNRSILEQKGVLTEKELTAERARLELRDPAHLGSGVDIEEGLYWLPEELAAEKGLEAWMRRMTTGEPALADLTPAQQAVCDRLGLDDVQTRAVRAILANRVLSLTGGAGCGKTHVIAAAAQCVTIAGGTVRGMAFAGKAADRMREAFDRYGIMADASTIHKALGFMRREFTVPVLDEDLVVIDESSMLPNWLLWAVVMRLSPSSRLVVVGDPNQLPPIGHGTPFVDLIRHGAPRVHLERNYRQQDQQGILHVAEGILHRKRPAPADCVEFHLNTAQMNLEALFTDLVRRHGGQDFNDWQAITYQNENAERYNLAAQAVINPDGEALFEYPLWKLGTGERNRPLHKAEVRRGDKIIVVKNSTLLGIFNGQTGRVVDRTYKPKRVLRKQPDGSWEEELGDPMMHLVVQIGAQEGSVAIPEDELEKYVQLGYVITVHKAQGSDWDRVILIQPSAVRADTARPFFYTSATRAKTRLVIVSMLPTPTWWKNAAQDAPEVPSSLMRRLARPAPEPVELDIRPEFIPAAELILGRPVVAAEPEPVYPEEAYERLAAGLKRYAAGPAPVRVTEPTDSAPLAVELAAQRDDVVSAPAPQVWRTLRQPSVVETPAPDHIEALKAQFKTMEVA</sequence>
<dbReference type="PANTHER" id="PTHR43788:SF6">
    <property type="entry name" value="DNA HELICASE B"/>
    <property type="match status" value="1"/>
</dbReference>
<dbReference type="GO" id="GO:0003678">
    <property type="term" value="F:DNA helicase activity"/>
    <property type="evidence" value="ECO:0007669"/>
    <property type="project" value="UniProtKB-ARBA"/>
</dbReference>
<dbReference type="Pfam" id="PF14490">
    <property type="entry name" value="HHH_RecD2"/>
    <property type="match status" value="1"/>
</dbReference>
<dbReference type="InterPro" id="IPR029493">
    <property type="entry name" value="RecD2-like_HHH"/>
</dbReference>
<dbReference type="OrthoDB" id="9763659at2"/>
<dbReference type="Gene3D" id="1.10.10.2220">
    <property type="match status" value="1"/>
</dbReference>
<proteinExistence type="predicted"/>